<dbReference type="GO" id="GO:0003925">
    <property type="term" value="F:G protein activity"/>
    <property type="evidence" value="ECO:0007669"/>
    <property type="project" value="UniProtKB-EC"/>
</dbReference>
<dbReference type="CDD" id="cd00349">
    <property type="entry name" value="Ribosomal_L11"/>
    <property type="match status" value="1"/>
</dbReference>
<dbReference type="PROSITE" id="PS51419">
    <property type="entry name" value="RAB"/>
    <property type="match status" value="1"/>
</dbReference>
<dbReference type="Gene3D" id="3.40.50.300">
    <property type="entry name" value="P-loop containing nucleotide triphosphate hydrolases"/>
    <property type="match status" value="1"/>
</dbReference>
<dbReference type="SMART" id="SM00175">
    <property type="entry name" value="RAB"/>
    <property type="match status" value="1"/>
</dbReference>
<evidence type="ECO:0000256" key="2">
    <source>
        <dbReference type="ARBA" id="ARBA00010537"/>
    </source>
</evidence>
<evidence type="ECO:0000256" key="5">
    <source>
        <dbReference type="ARBA" id="ARBA00022481"/>
    </source>
</evidence>
<evidence type="ECO:0000256" key="4">
    <source>
        <dbReference type="ARBA" id="ARBA00022448"/>
    </source>
</evidence>
<comment type="similarity">
    <text evidence="2 16">Belongs to the universal ribosomal protein uL11 family.</text>
</comment>
<dbReference type="GO" id="GO:1990904">
    <property type="term" value="C:ribonucleoprotein complex"/>
    <property type="evidence" value="ECO:0007669"/>
    <property type="project" value="UniProtKB-KW"/>
</dbReference>
<dbReference type="PANTHER" id="PTHR47977">
    <property type="entry name" value="RAS-RELATED PROTEIN RAB"/>
    <property type="match status" value="1"/>
</dbReference>
<proteinExistence type="inferred from homology"/>
<dbReference type="FunFam" id="1.10.10.250:FF:000003">
    <property type="entry name" value="Mitochondrial ribosomal protein L11"/>
    <property type="match status" value="1"/>
</dbReference>
<dbReference type="OrthoDB" id="9989112at2759"/>
<dbReference type="PROSITE" id="PS51421">
    <property type="entry name" value="RAS"/>
    <property type="match status" value="1"/>
</dbReference>
<evidence type="ECO:0000259" key="17">
    <source>
        <dbReference type="Pfam" id="PF00298"/>
    </source>
</evidence>
<dbReference type="InterPro" id="IPR027417">
    <property type="entry name" value="P-loop_NTPase"/>
</dbReference>
<evidence type="ECO:0000256" key="3">
    <source>
        <dbReference type="ARBA" id="ARBA00011984"/>
    </source>
</evidence>
<dbReference type="Proteomes" id="UP000218231">
    <property type="component" value="Unassembled WGS sequence"/>
</dbReference>
<evidence type="ECO:0000256" key="16">
    <source>
        <dbReference type="RuleBase" id="RU003978"/>
    </source>
</evidence>
<gene>
    <name evidence="19" type="ORF">WR25_26167</name>
</gene>
<dbReference type="SMART" id="SM00174">
    <property type="entry name" value="RHO"/>
    <property type="match status" value="1"/>
</dbReference>
<dbReference type="HAMAP" id="MF_00736">
    <property type="entry name" value="Ribosomal_uL11"/>
    <property type="match status" value="1"/>
</dbReference>
<dbReference type="PRINTS" id="PR00449">
    <property type="entry name" value="RASTRNSFRMNG"/>
</dbReference>
<dbReference type="GO" id="GO:0005840">
    <property type="term" value="C:ribosome"/>
    <property type="evidence" value="ECO:0007669"/>
    <property type="project" value="UniProtKB-KW"/>
</dbReference>
<dbReference type="InterPro" id="IPR036796">
    <property type="entry name" value="Ribosomal_uL11_N_sf"/>
</dbReference>
<dbReference type="STRING" id="2018661.A0A2A2J5Q9"/>
<dbReference type="SUPFAM" id="SSF46906">
    <property type="entry name" value="Ribosomal protein L11, C-terminal domain"/>
    <property type="match status" value="1"/>
</dbReference>
<accession>A0A2A2J5Q9</accession>
<dbReference type="InterPro" id="IPR020783">
    <property type="entry name" value="Ribosomal_uL11_C"/>
</dbReference>
<dbReference type="InterPro" id="IPR000911">
    <property type="entry name" value="Ribosomal_uL11"/>
</dbReference>
<evidence type="ECO:0000256" key="1">
    <source>
        <dbReference type="ARBA" id="ARBA00006270"/>
    </source>
</evidence>
<keyword evidence="9 16" id="KW-0689">Ribosomal protein</keyword>
<evidence type="ECO:0000256" key="14">
    <source>
        <dbReference type="ARBA" id="ARBA00040104"/>
    </source>
</evidence>
<dbReference type="Pfam" id="PF00071">
    <property type="entry name" value="Ras"/>
    <property type="match status" value="1"/>
</dbReference>
<dbReference type="InterPro" id="IPR036769">
    <property type="entry name" value="Ribosomal_uL11_C_sf"/>
</dbReference>
<reference evidence="19 20" key="1">
    <citation type="journal article" date="2017" name="Curr. Biol.">
        <title>Genome architecture and evolution of a unichromosomal asexual nematode.</title>
        <authorList>
            <person name="Fradin H."/>
            <person name="Zegar C."/>
            <person name="Gutwein M."/>
            <person name="Lucas J."/>
            <person name="Kovtun M."/>
            <person name="Corcoran D."/>
            <person name="Baugh L.R."/>
            <person name="Kiontke K."/>
            <person name="Gunsalus K."/>
            <person name="Fitch D.H."/>
            <person name="Piano F."/>
        </authorList>
    </citation>
    <scope>NUCLEOTIDE SEQUENCE [LARGE SCALE GENOMIC DNA]</scope>
    <source>
        <strain evidence="19">PF1309</strain>
    </source>
</reference>
<keyword evidence="12" id="KW-0449">Lipoprotein</keyword>
<dbReference type="SMART" id="SM00173">
    <property type="entry name" value="RAS"/>
    <property type="match status" value="1"/>
</dbReference>
<keyword evidence="10" id="KW-0342">GTP-binding</keyword>
<evidence type="ECO:0000313" key="19">
    <source>
        <dbReference type="EMBL" id="PAV57148.1"/>
    </source>
</evidence>
<dbReference type="PROSITE" id="PS00675">
    <property type="entry name" value="SIGMA54_INTERACT_1"/>
    <property type="match status" value="1"/>
</dbReference>
<keyword evidence="20" id="KW-1185">Reference proteome</keyword>
<protein>
    <recommendedName>
        <fullName evidence="14">Large ribosomal subunit protein uL11m</fullName>
        <ecNumber evidence="3">3.6.5.2</ecNumber>
    </recommendedName>
</protein>
<name>A0A2A2J5Q9_9BILA</name>
<sequence>MAFIGDADEQNNPSITTLKILIIGESGVGKSSLMLRFVDDSFDPEQPATIGVDFRVTSMVVDGNRVKLAIWDTAGQERFRTLTPSYYRGGQGVICVYDVTNRSTFEHLDHWMTEVDTYSTKDDAVKMIVGNKIDLPNRVVSREEGMKFAKRHRALFIEASAKTKEGVQCAFEELIQKIIQTPGLWDSDKPTFRLGQQATGGDGMCGFFNFDNSSWSEYNFSLRISSNRSFLKRDRRMSKAVTRVRKKEIIKIIHPPLLRTNIKAQMASAAPPLGPMLGQRGLNVANFCKEFNKETGHIKQGVPLPTRVHIRPDRTYDLEICMPTTTWLLKQAAGVKRGAMSPAKGGEAAGIISVKHIYEIAKLKSQDKACQGLPLEVLCRKMLVCARSCGIKVIREDLDPEKLKVFLDERRAVVQKQLVELADKKAAKMLRTT</sequence>
<dbReference type="PROSITE" id="PS51420">
    <property type="entry name" value="RHO"/>
    <property type="match status" value="1"/>
</dbReference>
<feature type="domain" description="Large ribosomal subunit protein uL11 C-terminal" evidence="17">
    <location>
        <begin position="322"/>
        <end position="393"/>
    </location>
</feature>
<comment type="similarity">
    <text evidence="1">Belongs to the small GTPase superfamily. Rab family.</text>
</comment>
<evidence type="ECO:0000256" key="13">
    <source>
        <dbReference type="ARBA" id="ARBA00023289"/>
    </source>
</evidence>
<keyword evidence="8" id="KW-0653">Protein transport</keyword>
<keyword evidence="13" id="KW-0636">Prenylation</keyword>
<dbReference type="Gene3D" id="3.30.1550.10">
    <property type="entry name" value="Ribosomal protein L11/L12, N-terminal domain"/>
    <property type="match status" value="1"/>
</dbReference>
<evidence type="ECO:0000256" key="8">
    <source>
        <dbReference type="ARBA" id="ARBA00022927"/>
    </source>
</evidence>
<evidence type="ECO:0000256" key="10">
    <source>
        <dbReference type="ARBA" id="ARBA00023134"/>
    </source>
</evidence>
<dbReference type="EMBL" id="LIAE01010657">
    <property type="protein sequence ID" value="PAV57148.1"/>
    <property type="molecule type" value="Genomic_DNA"/>
</dbReference>
<feature type="domain" description="Large ribosomal subunit protein uL11 N-terminal" evidence="18">
    <location>
        <begin position="259"/>
        <end position="316"/>
    </location>
</feature>
<evidence type="ECO:0000256" key="12">
    <source>
        <dbReference type="ARBA" id="ARBA00023288"/>
    </source>
</evidence>
<dbReference type="Gene3D" id="1.10.10.250">
    <property type="entry name" value="Ribosomal protein L11, C-terminal domain"/>
    <property type="match status" value="1"/>
</dbReference>
<comment type="caution">
    <text evidence="19">The sequence shown here is derived from an EMBL/GenBank/DDBJ whole genome shotgun (WGS) entry which is preliminary data.</text>
</comment>
<keyword evidence="11 16" id="KW-0687">Ribonucleoprotein</keyword>
<dbReference type="GO" id="GO:0003735">
    <property type="term" value="F:structural constituent of ribosome"/>
    <property type="evidence" value="ECO:0007669"/>
    <property type="project" value="InterPro"/>
</dbReference>
<dbReference type="SMART" id="SM00177">
    <property type="entry name" value="ARF"/>
    <property type="match status" value="1"/>
</dbReference>
<dbReference type="SMART" id="SM00649">
    <property type="entry name" value="RL11"/>
    <property type="match status" value="1"/>
</dbReference>
<evidence type="ECO:0000313" key="20">
    <source>
        <dbReference type="Proteomes" id="UP000218231"/>
    </source>
</evidence>
<comment type="catalytic activity">
    <reaction evidence="15">
        <text>GTP + H2O = GDP + phosphate + H(+)</text>
        <dbReference type="Rhea" id="RHEA:19669"/>
        <dbReference type="ChEBI" id="CHEBI:15377"/>
        <dbReference type="ChEBI" id="CHEBI:15378"/>
        <dbReference type="ChEBI" id="CHEBI:37565"/>
        <dbReference type="ChEBI" id="CHEBI:43474"/>
        <dbReference type="ChEBI" id="CHEBI:58189"/>
        <dbReference type="EC" id="3.6.5.2"/>
    </reaction>
    <physiologicalReaction direction="left-to-right" evidence="15">
        <dbReference type="Rhea" id="RHEA:19670"/>
    </physiologicalReaction>
</comment>
<evidence type="ECO:0000256" key="15">
    <source>
        <dbReference type="ARBA" id="ARBA00047660"/>
    </source>
</evidence>
<evidence type="ECO:0000256" key="7">
    <source>
        <dbReference type="ARBA" id="ARBA00022801"/>
    </source>
</evidence>
<keyword evidence="5" id="KW-0488">Methylation</keyword>
<dbReference type="SUPFAM" id="SSF52540">
    <property type="entry name" value="P-loop containing nucleoside triphosphate hydrolases"/>
    <property type="match status" value="1"/>
</dbReference>
<organism evidence="19 20">
    <name type="scientific">Diploscapter pachys</name>
    <dbReference type="NCBI Taxonomy" id="2018661"/>
    <lineage>
        <taxon>Eukaryota</taxon>
        <taxon>Metazoa</taxon>
        <taxon>Ecdysozoa</taxon>
        <taxon>Nematoda</taxon>
        <taxon>Chromadorea</taxon>
        <taxon>Rhabditida</taxon>
        <taxon>Rhabditina</taxon>
        <taxon>Rhabditomorpha</taxon>
        <taxon>Rhabditoidea</taxon>
        <taxon>Rhabditidae</taxon>
        <taxon>Diploscapter</taxon>
    </lineage>
</organism>
<dbReference type="NCBIfam" id="TIGR00231">
    <property type="entry name" value="small_GTP"/>
    <property type="match status" value="1"/>
</dbReference>
<dbReference type="FunFam" id="3.40.50.300:FF:000430">
    <property type="entry name" value="Probable Ras-related protein Rab-18"/>
    <property type="match status" value="1"/>
</dbReference>
<evidence type="ECO:0000256" key="9">
    <source>
        <dbReference type="ARBA" id="ARBA00022980"/>
    </source>
</evidence>
<keyword evidence="7" id="KW-0378">Hydrolase</keyword>
<dbReference type="SMART" id="SM00176">
    <property type="entry name" value="RAN"/>
    <property type="match status" value="1"/>
</dbReference>
<dbReference type="Pfam" id="PF00298">
    <property type="entry name" value="Ribosomal_L11"/>
    <property type="match status" value="1"/>
</dbReference>
<dbReference type="InterPro" id="IPR020784">
    <property type="entry name" value="Ribosomal_uL11_N"/>
</dbReference>
<dbReference type="Pfam" id="PF03946">
    <property type="entry name" value="Ribosomal_L11_N"/>
    <property type="match status" value="1"/>
</dbReference>
<dbReference type="CDD" id="cd01863">
    <property type="entry name" value="Rab18"/>
    <property type="match status" value="1"/>
</dbReference>
<keyword evidence="4" id="KW-0813">Transport</keyword>
<dbReference type="EC" id="3.6.5.2" evidence="3"/>
<dbReference type="GO" id="GO:0005525">
    <property type="term" value="F:GTP binding"/>
    <property type="evidence" value="ECO:0007669"/>
    <property type="project" value="UniProtKB-KW"/>
</dbReference>
<evidence type="ECO:0000256" key="11">
    <source>
        <dbReference type="ARBA" id="ARBA00023274"/>
    </source>
</evidence>
<dbReference type="GO" id="GO:0006412">
    <property type="term" value="P:translation"/>
    <property type="evidence" value="ECO:0007669"/>
    <property type="project" value="InterPro"/>
</dbReference>
<dbReference type="InterPro" id="IPR025662">
    <property type="entry name" value="Sigma_54_int_dom_ATP-bd_1"/>
</dbReference>
<dbReference type="AlphaFoldDB" id="A0A2A2J5Q9"/>
<evidence type="ECO:0000256" key="6">
    <source>
        <dbReference type="ARBA" id="ARBA00022741"/>
    </source>
</evidence>
<keyword evidence="6" id="KW-0547">Nucleotide-binding</keyword>
<dbReference type="InterPro" id="IPR005225">
    <property type="entry name" value="Small_GTP-bd"/>
</dbReference>
<dbReference type="GO" id="GO:0015031">
    <property type="term" value="P:protein transport"/>
    <property type="evidence" value="ECO:0007669"/>
    <property type="project" value="UniProtKB-KW"/>
</dbReference>
<dbReference type="InterPro" id="IPR050227">
    <property type="entry name" value="Rab"/>
</dbReference>
<dbReference type="SUPFAM" id="SSF54747">
    <property type="entry name" value="Ribosomal L11/L12e N-terminal domain"/>
    <property type="match status" value="1"/>
</dbReference>
<evidence type="ECO:0000259" key="18">
    <source>
        <dbReference type="Pfam" id="PF03946"/>
    </source>
</evidence>
<dbReference type="InterPro" id="IPR001806">
    <property type="entry name" value="Small_GTPase"/>
</dbReference>